<dbReference type="Pfam" id="PF01266">
    <property type="entry name" value="DAO"/>
    <property type="match status" value="1"/>
</dbReference>
<dbReference type="PANTHER" id="PTHR13847">
    <property type="entry name" value="SARCOSINE DEHYDROGENASE-RELATED"/>
    <property type="match status" value="1"/>
</dbReference>
<name>A0ABV4X1C8_9CYAN</name>
<dbReference type="EC" id="1.4.3.19" evidence="5"/>
<evidence type="ECO:0000256" key="3">
    <source>
        <dbReference type="ARBA" id="ARBA00023002"/>
    </source>
</evidence>
<evidence type="ECO:0000313" key="8">
    <source>
        <dbReference type="Proteomes" id="UP001576774"/>
    </source>
</evidence>
<keyword evidence="3 7" id="KW-0560">Oxidoreductase</keyword>
<dbReference type="SUPFAM" id="SSF51905">
    <property type="entry name" value="FAD/NAD(P)-binding domain"/>
    <property type="match status" value="1"/>
</dbReference>
<proteinExistence type="predicted"/>
<dbReference type="InterPro" id="IPR006076">
    <property type="entry name" value="FAD-dep_OxRdtase"/>
</dbReference>
<evidence type="ECO:0000259" key="6">
    <source>
        <dbReference type="Pfam" id="PF01266"/>
    </source>
</evidence>
<dbReference type="InterPro" id="IPR036188">
    <property type="entry name" value="FAD/NAD-bd_sf"/>
</dbReference>
<dbReference type="SUPFAM" id="SSF54373">
    <property type="entry name" value="FAD-linked reductases, C-terminal domain"/>
    <property type="match status" value="1"/>
</dbReference>
<comment type="pathway">
    <text evidence="1">Cofactor biosynthesis; thiamine diphosphate biosynthesis.</text>
</comment>
<dbReference type="PANTHER" id="PTHR13847:SF289">
    <property type="entry name" value="GLYCINE OXIDASE"/>
    <property type="match status" value="1"/>
</dbReference>
<keyword evidence="8" id="KW-1185">Reference proteome</keyword>
<dbReference type="RefSeq" id="WP_413269257.1">
    <property type="nucleotide sequence ID" value="NZ_JBHFNQ010000040.1"/>
</dbReference>
<comment type="catalytic activity">
    <reaction evidence="4">
        <text>glycine + O2 + H2O = glyoxylate + H2O2 + NH4(+)</text>
        <dbReference type="Rhea" id="RHEA:11532"/>
        <dbReference type="ChEBI" id="CHEBI:15377"/>
        <dbReference type="ChEBI" id="CHEBI:15379"/>
        <dbReference type="ChEBI" id="CHEBI:16240"/>
        <dbReference type="ChEBI" id="CHEBI:28938"/>
        <dbReference type="ChEBI" id="CHEBI:36655"/>
        <dbReference type="ChEBI" id="CHEBI:57305"/>
        <dbReference type="EC" id="1.4.3.19"/>
    </reaction>
</comment>
<reference evidence="7 8" key="1">
    <citation type="submission" date="2024-09" db="EMBL/GenBank/DDBJ databases">
        <title>Floridaenema gen nov. (Aerosakkonemataceae, Aerosakkonematales ord. nov., Cyanobacteria) from benthic tropical and subtropical fresh waters, with the description of four new species.</title>
        <authorList>
            <person name="Moretto J.A."/>
            <person name="Berthold D.E."/>
            <person name="Lefler F.W."/>
            <person name="Huang I.-S."/>
            <person name="Laughinghouse H. IV."/>
        </authorList>
    </citation>
    <scope>NUCLEOTIDE SEQUENCE [LARGE SCALE GENOMIC DNA]</scope>
    <source>
        <strain evidence="7 8">BLCC-F46</strain>
    </source>
</reference>
<keyword evidence="2" id="KW-0784">Thiamine biosynthesis</keyword>
<evidence type="ECO:0000313" key="7">
    <source>
        <dbReference type="EMBL" id="MFB2876116.1"/>
    </source>
</evidence>
<dbReference type="Gene3D" id="3.30.9.10">
    <property type="entry name" value="D-Amino Acid Oxidase, subunit A, domain 2"/>
    <property type="match status" value="1"/>
</dbReference>
<comment type="caution">
    <text evidence="7">The sequence shown here is derived from an EMBL/GenBank/DDBJ whole genome shotgun (WGS) entry which is preliminary data.</text>
</comment>
<sequence length="364" mass="40096">MNKVSDVLIIGGGIIGLSLAIELKLRQVKVTVLSKDFQSAATHAAAGMLAPQAEKIPPSPMLDLCLQSRAIYADWIRKLEEITGLETGYWSCGILAPVYEVEEEFLNSPFWVNQAEIRQLQPDLSSEVVGGWWYPDDGQVDNRALAHVLWMAAQQLGIEVLEGVAVTEFVRENERIKYVKTSQGEWQAERYVLATGAWAQELLPISADALASAIAVYPKKGQMLSVRSLSSSQPLNQVLFGDETYIVPRKDGRIVIGATSENVGFTPDNTAAGIQQLLSGATRLYPPLKNLPILELWWGFRPATPDELPILGTSAYENLILATGHYRNGILLAPITALLIADLLEKQNADSLLSHFHYTRFGEK</sequence>
<evidence type="ECO:0000256" key="5">
    <source>
        <dbReference type="ARBA" id="ARBA00050018"/>
    </source>
</evidence>
<evidence type="ECO:0000256" key="4">
    <source>
        <dbReference type="ARBA" id="ARBA00049872"/>
    </source>
</evidence>
<organism evidence="7 8">
    <name type="scientific">Floridaenema aerugineum BLCC-F46</name>
    <dbReference type="NCBI Taxonomy" id="3153654"/>
    <lineage>
        <taxon>Bacteria</taxon>
        <taxon>Bacillati</taxon>
        <taxon>Cyanobacteriota</taxon>
        <taxon>Cyanophyceae</taxon>
        <taxon>Oscillatoriophycideae</taxon>
        <taxon>Aerosakkonematales</taxon>
        <taxon>Aerosakkonemataceae</taxon>
        <taxon>Floridanema</taxon>
        <taxon>Floridanema aerugineum</taxon>
    </lineage>
</organism>
<dbReference type="Gene3D" id="3.50.50.60">
    <property type="entry name" value="FAD/NAD(P)-binding domain"/>
    <property type="match status" value="1"/>
</dbReference>
<dbReference type="InterPro" id="IPR012727">
    <property type="entry name" value="Gly_oxidase_ThiO"/>
</dbReference>
<gene>
    <name evidence="7" type="primary">thiO</name>
    <name evidence="7" type="ORF">ACE1CC_04410</name>
</gene>
<dbReference type="EMBL" id="JBHFNQ010000040">
    <property type="protein sequence ID" value="MFB2876116.1"/>
    <property type="molecule type" value="Genomic_DNA"/>
</dbReference>
<protein>
    <recommendedName>
        <fullName evidence="5">glycine oxidase</fullName>
        <ecNumber evidence="5">1.4.3.19</ecNumber>
    </recommendedName>
</protein>
<dbReference type="GO" id="GO:0043799">
    <property type="term" value="F:glycine oxidase activity"/>
    <property type="evidence" value="ECO:0007669"/>
    <property type="project" value="UniProtKB-EC"/>
</dbReference>
<dbReference type="NCBIfam" id="TIGR02352">
    <property type="entry name" value="thiamin_ThiO"/>
    <property type="match status" value="1"/>
</dbReference>
<dbReference type="Proteomes" id="UP001576774">
    <property type="component" value="Unassembled WGS sequence"/>
</dbReference>
<feature type="domain" description="FAD dependent oxidoreductase" evidence="6">
    <location>
        <begin position="6"/>
        <end position="343"/>
    </location>
</feature>
<evidence type="ECO:0000256" key="1">
    <source>
        <dbReference type="ARBA" id="ARBA00004948"/>
    </source>
</evidence>
<accession>A0ABV4X1C8</accession>
<evidence type="ECO:0000256" key="2">
    <source>
        <dbReference type="ARBA" id="ARBA00022977"/>
    </source>
</evidence>